<feature type="region of interest" description="Disordered" evidence="1">
    <location>
        <begin position="25"/>
        <end position="66"/>
    </location>
</feature>
<gene>
    <name evidence="2" type="ORF">S01H4_03252</name>
</gene>
<sequence length="124" mass="14163">MQNKPNFPDDQMNVNKVLTTDYENKSNWTLGENKPNTNPIQTQSKPIKAKTNPIQTQFKPNSNPIKPNFKRYLAKMGHHEAVKCVDTAPQFTLNLIKDRKSNSAVKKAKDKFNEKIMGKCCSIQ</sequence>
<evidence type="ECO:0000313" key="2">
    <source>
        <dbReference type="EMBL" id="GAG56284.1"/>
    </source>
</evidence>
<name>X0YJL0_9ZZZZ</name>
<protein>
    <submittedName>
        <fullName evidence="2">Uncharacterized protein</fullName>
    </submittedName>
</protein>
<reference evidence="2" key="1">
    <citation type="journal article" date="2014" name="Front. Microbiol.">
        <title>High frequency of phylogenetically diverse reductive dehalogenase-homologous genes in deep subseafloor sedimentary metagenomes.</title>
        <authorList>
            <person name="Kawai M."/>
            <person name="Futagami T."/>
            <person name="Toyoda A."/>
            <person name="Takaki Y."/>
            <person name="Nishi S."/>
            <person name="Hori S."/>
            <person name="Arai W."/>
            <person name="Tsubouchi T."/>
            <person name="Morono Y."/>
            <person name="Uchiyama I."/>
            <person name="Ito T."/>
            <person name="Fujiyama A."/>
            <person name="Inagaki F."/>
            <person name="Takami H."/>
        </authorList>
    </citation>
    <scope>NUCLEOTIDE SEQUENCE</scope>
    <source>
        <strain evidence="2">Expedition CK06-06</strain>
    </source>
</reference>
<evidence type="ECO:0000256" key="1">
    <source>
        <dbReference type="SAM" id="MobiDB-lite"/>
    </source>
</evidence>
<proteinExistence type="predicted"/>
<feature type="compositionally biased region" description="Polar residues" evidence="1">
    <location>
        <begin position="52"/>
        <end position="65"/>
    </location>
</feature>
<dbReference type="AlphaFoldDB" id="X0YJL0"/>
<accession>X0YJL0</accession>
<dbReference type="EMBL" id="BART01000782">
    <property type="protein sequence ID" value="GAG56284.1"/>
    <property type="molecule type" value="Genomic_DNA"/>
</dbReference>
<organism evidence="2">
    <name type="scientific">marine sediment metagenome</name>
    <dbReference type="NCBI Taxonomy" id="412755"/>
    <lineage>
        <taxon>unclassified sequences</taxon>
        <taxon>metagenomes</taxon>
        <taxon>ecological metagenomes</taxon>
    </lineage>
</organism>
<feature type="compositionally biased region" description="Polar residues" evidence="1">
    <location>
        <begin position="25"/>
        <end position="45"/>
    </location>
</feature>
<comment type="caution">
    <text evidence="2">The sequence shown here is derived from an EMBL/GenBank/DDBJ whole genome shotgun (WGS) entry which is preliminary data.</text>
</comment>